<reference evidence="4" key="2">
    <citation type="submission" date="2012-11" db="EMBL/GenBank/DDBJ databases">
        <authorList>
            <person name="Kuo A."/>
            <person name="Curtis B.A."/>
            <person name="Tanifuji G."/>
            <person name="Burki F."/>
            <person name="Gruber A."/>
            <person name="Irimia M."/>
            <person name="Maruyama S."/>
            <person name="Arias M.C."/>
            <person name="Ball S.G."/>
            <person name="Gile G.H."/>
            <person name="Hirakawa Y."/>
            <person name="Hopkins J.F."/>
            <person name="Rensing S.A."/>
            <person name="Schmutz J."/>
            <person name="Symeonidi A."/>
            <person name="Elias M."/>
            <person name="Eveleigh R.J."/>
            <person name="Herman E.K."/>
            <person name="Klute M.J."/>
            <person name="Nakayama T."/>
            <person name="Obornik M."/>
            <person name="Reyes-Prieto A."/>
            <person name="Armbrust E.V."/>
            <person name="Aves S.J."/>
            <person name="Beiko R.G."/>
            <person name="Coutinho P."/>
            <person name="Dacks J.B."/>
            <person name="Durnford D.G."/>
            <person name="Fast N.M."/>
            <person name="Green B.R."/>
            <person name="Grisdale C."/>
            <person name="Hempe F."/>
            <person name="Henrissat B."/>
            <person name="Hoppner M.P."/>
            <person name="Ishida K.-I."/>
            <person name="Kim E."/>
            <person name="Koreny L."/>
            <person name="Kroth P.G."/>
            <person name="Liu Y."/>
            <person name="Malik S.-B."/>
            <person name="Maier U.G."/>
            <person name="McRose D."/>
            <person name="Mock T."/>
            <person name="Neilson J.A."/>
            <person name="Onodera N.T."/>
            <person name="Poole A.M."/>
            <person name="Pritham E.J."/>
            <person name="Richards T.A."/>
            <person name="Rocap G."/>
            <person name="Roy S.W."/>
            <person name="Sarai C."/>
            <person name="Schaack S."/>
            <person name="Shirato S."/>
            <person name="Slamovits C.H."/>
            <person name="Spencer D.F."/>
            <person name="Suzuki S."/>
            <person name="Worden A.Z."/>
            <person name="Zauner S."/>
            <person name="Barry K."/>
            <person name="Bell C."/>
            <person name="Bharti A.K."/>
            <person name="Crow J.A."/>
            <person name="Grimwood J."/>
            <person name="Kramer R."/>
            <person name="Lindquist E."/>
            <person name="Lucas S."/>
            <person name="Salamov A."/>
            <person name="McFadden G.I."/>
            <person name="Lane C.E."/>
            <person name="Keeling P.J."/>
            <person name="Gray M.W."/>
            <person name="Grigoriev I.V."/>
            <person name="Archibald J.M."/>
        </authorList>
    </citation>
    <scope>NUCLEOTIDE SEQUENCE</scope>
    <source>
        <strain evidence="4">CCMP2712</strain>
    </source>
</reference>
<evidence type="ECO:0000313" key="2">
    <source>
        <dbReference type="EMBL" id="EKX34664.1"/>
    </source>
</evidence>
<evidence type="ECO:0000313" key="4">
    <source>
        <dbReference type="Proteomes" id="UP000011087"/>
    </source>
</evidence>
<feature type="compositionally biased region" description="Polar residues" evidence="1">
    <location>
        <begin position="316"/>
        <end position="336"/>
    </location>
</feature>
<feature type="region of interest" description="Disordered" evidence="1">
    <location>
        <begin position="227"/>
        <end position="253"/>
    </location>
</feature>
<reference evidence="2 4" key="1">
    <citation type="journal article" date="2012" name="Nature">
        <title>Algal genomes reveal evolutionary mosaicism and the fate of nucleomorphs.</title>
        <authorList>
            <consortium name="DOE Joint Genome Institute"/>
            <person name="Curtis B.A."/>
            <person name="Tanifuji G."/>
            <person name="Burki F."/>
            <person name="Gruber A."/>
            <person name="Irimia M."/>
            <person name="Maruyama S."/>
            <person name="Arias M.C."/>
            <person name="Ball S.G."/>
            <person name="Gile G.H."/>
            <person name="Hirakawa Y."/>
            <person name="Hopkins J.F."/>
            <person name="Kuo A."/>
            <person name="Rensing S.A."/>
            <person name="Schmutz J."/>
            <person name="Symeonidi A."/>
            <person name="Elias M."/>
            <person name="Eveleigh R.J."/>
            <person name="Herman E.K."/>
            <person name="Klute M.J."/>
            <person name="Nakayama T."/>
            <person name="Obornik M."/>
            <person name="Reyes-Prieto A."/>
            <person name="Armbrust E.V."/>
            <person name="Aves S.J."/>
            <person name="Beiko R.G."/>
            <person name="Coutinho P."/>
            <person name="Dacks J.B."/>
            <person name="Durnford D.G."/>
            <person name="Fast N.M."/>
            <person name="Green B.R."/>
            <person name="Grisdale C.J."/>
            <person name="Hempel F."/>
            <person name="Henrissat B."/>
            <person name="Hoppner M.P."/>
            <person name="Ishida K."/>
            <person name="Kim E."/>
            <person name="Koreny L."/>
            <person name="Kroth P.G."/>
            <person name="Liu Y."/>
            <person name="Malik S.B."/>
            <person name="Maier U.G."/>
            <person name="McRose D."/>
            <person name="Mock T."/>
            <person name="Neilson J.A."/>
            <person name="Onodera N.T."/>
            <person name="Poole A.M."/>
            <person name="Pritham E.J."/>
            <person name="Richards T.A."/>
            <person name="Rocap G."/>
            <person name="Roy S.W."/>
            <person name="Sarai C."/>
            <person name="Schaack S."/>
            <person name="Shirato S."/>
            <person name="Slamovits C.H."/>
            <person name="Spencer D.F."/>
            <person name="Suzuki S."/>
            <person name="Worden A.Z."/>
            <person name="Zauner S."/>
            <person name="Barry K."/>
            <person name="Bell C."/>
            <person name="Bharti A.K."/>
            <person name="Crow J.A."/>
            <person name="Grimwood J."/>
            <person name="Kramer R."/>
            <person name="Lindquist E."/>
            <person name="Lucas S."/>
            <person name="Salamov A."/>
            <person name="McFadden G.I."/>
            <person name="Lane C.E."/>
            <person name="Keeling P.J."/>
            <person name="Gray M.W."/>
            <person name="Grigoriev I.V."/>
            <person name="Archibald J.M."/>
        </authorList>
    </citation>
    <scope>NUCLEOTIDE SEQUENCE</scope>
    <source>
        <strain evidence="2 4">CCMP2712</strain>
    </source>
</reference>
<feature type="compositionally biased region" description="Low complexity" evidence="1">
    <location>
        <begin position="436"/>
        <end position="448"/>
    </location>
</feature>
<name>L1IFH2_GUITC</name>
<feature type="region of interest" description="Disordered" evidence="1">
    <location>
        <begin position="62"/>
        <end position="112"/>
    </location>
</feature>
<dbReference type="AlphaFoldDB" id="L1IFH2"/>
<accession>L1IFH2</accession>
<dbReference type="EnsemblProtists" id="EKX34664">
    <property type="protein sequence ID" value="EKX34664"/>
    <property type="gene ID" value="GUITHDRAFT_119210"/>
</dbReference>
<gene>
    <name evidence="2" type="ORF">GUITHDRAFT_119210</name>
</gene>
<dbReference type="PaxDb" id="55529-EKX34664"/>
<dbReference type="Proteomes" id="UP000011087">
    <property type="component" value="Unassembled WGS sequence"/>
</dbReference>
<feature type="compositionally biased region" description="Polar residues" evidence="1">
    <location>
        <begin position="230"/>
        <end position="252"/>
    </location>
</feature>
<organism evidence="2">
    <name type="scientific">Guillardia theta (strain CCMP2712)</name>
    <name type="common">Cryptophyte</name>
    <dbReference type="NCBI Taxonomy" id="905079"/>
    <lineage>
        <taxon>Eukaryota</taxon>
        <taxon>Cryptophyceae</taxon>
        <taxon>Pyrenomonadales</taxon>
        <taxon>Geminigeraceae</taxon>
        <taxon>Guillardia</taxon>
    </lineage>
</organism>
<dbReference type="RefSeq" id="XP_005821644.1">
    <property type="nucleotide sequence ID" value="XM_005821587.1"/>
</dbReference>
<evidence type="ECO:0000256" key="1">
    <source>
        <dbReference type="SAM" id="MobiDB-lite"/>
    </source>
</evidence>
<evidence type="ECO:0000313" key="3">
    <source>
        <dbReference type="EnsemblProtists" id="EKX34664"/>
    </source>
</evidence>
<feature type="compositionally biased region" description="Basic residues" evidence="1">
    <location>
        <begin position="147"/>
        <end position="161"/>
    </location>
</feature>
<feature type="region of interest" description="Disordered" evidence="1">
    <location>
        <begin position="316"/>
        <end position="351"/>
    </location>
</feature>
<dbReference type="EMBL" id="JH993105">
    <property type="protein sequence ID" value="EKX34664.1"/>
    <property type="molecule type" value="Genomic_DNA"/>
</dbReference>
<keyword evidence="4" id="KW-1185">Reference proteome</keyword>
<proteinExistence type="predicted"/>
<protein>
    <submittedName>
        <fullName evidence="2 3">Uncharacterized protein</fullName>
    </submittedName>
</protein>
<feature type="compositionally biased region" description="Low complexity" evidence="1">
    <location>
        <begin position="162"/>
        <end position="181"/>
    </location>
</feature>
<dbReference type="HOGENOM" id="CLU_573005_0_0_1"/>
<sequence length="477" mass="52764">MQDPTGKLLGVWPDGVENVSLEEMDVETLISARNYRRSRRTPAAEVHFANFAIEKLESTFTSHAAEGESRRIEEPASSHPSSASTKEAREVPLYSSPRRKSKTDGSGRGNGLTINKESILKLEVNKGDTVKFLEHISSELGDAGIIKSKRRSFPSRTKRNTSPRSRSSRSSAHTRRAVSTALSSLLPTDPSRSFPALSPQHPTGGQSGLVDSFLLSKPNIEKQLQLLDGNHTNSPGSQSWDTADNSKASSPVMSDIPRYDEARLKLDREVEQYNGSDDLYETALQAYRIDHLISRASNPMLITKCHFYFPARKSGQETLLQPSKSEQGKGEQQQAKSRGPSRLEDQGELPNLKELYQQATTIYRADQALTRTSSNPLKIFPLSKFPARGSNTSPFMAGEVPQEEAAQGKGRVSPKKVRRQFKTGRARSRTAERSLSRGLPLSPRSSSPQEHFKIKDWGRGGDLLMLGKNVLMLPSQP</sequence>
<feature type="compositionally biased region" description="Basic and acidic residues" evidence="1">
    <location>
        <begin position="65"/>
        <end position="76"/>
    </location>
</feature>
<reference evidence="3" key="3">
    <citation type="submission" date="2016-03" db="UniProtKB">
        <authorList>
            <consortium name="EnsemblProtists"/>
        </authorList>
    </citation>
    <scope>IDENTIFICATION</scope>
</reference>
<dbReference type="GeneID" id="17291355"/>
<feature type="region of interest" description="Disordered" evidence="1">
    <location>
        <begin position="147"/>
        <end position="211"/>
    </location>
</feature>
<feature type="region of interest" description="Disordered" evidence="1">
    <location>
        <begin position="403"/>
        <end position="454"/>
    </location>
</feature>
<feature type="compositionally biased region" description="Basic residues" evidence="1">
    <location>
        <begin position="412"/>
        <end position="428"/>
    </location>
</feature>
<dbReference type="KEGG" id="gtt:GUITHDRAFT_119210"/>